<gene>
    <name evidence="3" type="primary">Dgri\GH17292</name>
    <name evidence="3" type="ORF">Dgri_GH17292</name>
</gene>
<evidence type="ECO:0000313" key="4">
    <source>
        <dbReference type="Proteomes" id="UP000001070"/>
    </source>
</evidence>
<sequence>MEPQLYQGHSAFRNQPSYKVFNKSFDHADDSLFAFLNELDPEIFREEQQQPTKVFTSYGCRFARQDPRTQEVLGQTVYDHTNEQLPYTFPNPQERYSVLGRAQQSACLRVLLSFQNSTDVDEADFVVWRAVQGKWCNEQQLVQKYIYDYASTQKERLYVPMKPLVQNYNKWFHLRMQHLLSSVLNAGYITHSGLPQLQQCQSLNVNTASMEQVQLLHRTGQVRHWPEVRLHQQHLSTLRLRLERYALAGVANETASDLVAAEVERQLLQVEEDVFVLPLDAMLLLLMPGAYVDLPTEMLLRIHHIANGELKCIEFYEPMPARNCGWHTNNRILAEGYAAYAPAQWLNLTSDGVAELHNEPVKQQAQSQPQPAYKLQQIDDQVHPIKQARSNGALVSWRLQTDEKDDALLIYSSLAIAAVRDTLGEHPLGCHLIKLENKPDCGCEIMTKYELISAWLQLKLLQANVGHCSRISLRDFAPLLEQQLKLEALEEQLYEYYHTSMPQQLCQLHEFLKLLRTVAPGEYLLRYTTKYKDKFLLCRPSLEATAQSFQLHDLLMSKPPTDINFLTQSNSYLPISTKLCSRLHEQLQLLPCAFPAKERGVRATKNKPKIEAKPTLVQRTLKKKEMPKKRKRPQHRQRKREAAKALKQNEKELDKFMCL</sequence>
<organism evidence="4">
    <name type="scientific">Drosophila grimshawi</name>
    <name type="common">Hawaiian fruit fly</name>
    <name type="synonym">Idiomyia grimshawi</name>
    <dbReference type="NCBI Taxonomy" id="7222"/>
    <lineage>
        <taxon>Eukaryota</taxon>
        <taxon>Metazoa</taxon>
        <taxon>Ecdysozoa</taxon>
        <taxon>Arthropoda</taxon>
        <taxon>Hexapoda</taxon>
        <taxon>Insecta</taxon>
        <taxon>Pterygota</taxon>
        <taxon>Neoptera</taxon>
        <taxon>Endopterygota</taxon>
        <taxon>Diptera</taxon>
        <taxon>Brachycera</taxon>
        <taxon>Muscomorpha</taxon>
        <taxon>Ephydroidea</taxon>
        <taxon>Drosophilidae</taxon>
        <taxon>Drosophila</taxon>
        <taxon>Hawaiian Drosophila</taxon>
    </lineage>
</organism>
<dbReference type="PhylomeDB" id="B4JUH4"/>
<feature type="compositionally biased region" description="Basic residues" evidence="1">
    <location>
        <begin position="620"/>
        <end position="639"/>
    </location>
</feature>
<feature type="compositionally biased region" description="Basic and acidic residues" evidence="1">
    <location>
        <begin position="640"/>
        <end position="659"/>
    </location>
</feature>
<feature type="region of interest" description="Disordered" evidence="1">
    <location>
        <begin position="619"/>
        <end position="659"/>
    </location>
</feature>
<dbReference type="eggNOG" id="ENOG502QUWA">
    <property type="taxonomic scope" value="Eukaryota"/>
</dbReference>
<dbReference type="KEGG" id="dgr:6568251"/>
<dbReference type="GO" id="GO:0032783">
    <property type="term" value="C:super elongation complex"/>
    <property type="evidence" value="ECO:0007669"/>
    <property type="project" value="EnsemblMetazoa"/>
</dbReference>
<dbReference type="OMA" id="CGCEIMT"/>
<evidence type="ECO:0000313" key="3">
    <source>
        <dbReference type="EMBL" id="EDV91144.1"/>
    </source>
</evidence>
<dbReference type="STRING" id="7222.B4JUH4"/>
<dbReference type="Pfam" id="PF10505">
    <property type="entry name" value="NARG2_C"/>
    <property type="match status" value="1"/>
</dbReference>
<keyword evidence="4" id="KW-1185">Reference proteome</keyword>
<dbReference type="InParanoid" id="B4JUH4"/>
<reference evidence="3 4" key="1">
    <citation type="journal article" date="2007" name="Nature">
        <title>Evolution of genes and genomes on the Drosophila phylogeny.</title>
        <authorList>
            <consortium name="Drosophila 12 Genomes Consortium"/>
            <person name="Clark A.G."/>
            <person name="Eisen M.B."/>
            <person name="Smith D.R."/>
            <person name="Bergman C.M."/>
            <person name="Oliver B."/>
            <person name="Markow T.A."/>
            <person name="Kaufman T.C."/>
            <person name="Kellis M."/>
            <person name="Gelbart W."/>
            <person name="Iyer V.N."/>
            <person name="Pollard D.A."/>
            <person name="Sackton T.B."/>
            <person name="Larracuente A.M."/>
            <person name="Singh N.D."/>
            <person name="Abad J.P."/>
            <person name="Abt D.N."/>
            <person name="Adryan B."/>
            <person name="Aguade M."/>
            <person name="Akashi H."/>
            <person name="Anderson W.W."/>
            <person name="Aquadro C.F."/>
            <person name="Ardell D.H."/>
            <person name="Arguello R."/>
            <person name="Artieri C.G."/>
            <person name="Barbash D.A."/>
            <person name="Barker D."/>
            <person name="Barsanti P."/>
            <person name="Batterham P."/>
            <person name="Batzoglou S."/>
            <person name="Begun D."/>
            <person name="Bhutkar A."/>
            <person name="Blanco E."/>
            <person name="Bosak S.A."/>
            <person name="Bradley R.K."/>
            <person name="Brand A.D."/>
            <person name="Brent M.R."/>
            <person name="Brooks A.N."/>
            <person name="Brown R.H."/>
            <person name="Butlin R.K."/>
            <person name="Caggese C."/>
            <person name="Calvi B.R."/>
            <person name="Bernardo de Carvalho A."/>
            <person name="Caspi A."/>
            <person name="Castrezana S."/>
            <person name="Celniker S.E."/>
            <person name="Chang J.L."/>
            <person name="Chapple C."/>
            <person name="Chatterji S."/>
            <person name="Chinwalla A."/>
            <person name="Civetta A."/>
            <person name="Clifton S.W."/>
            <person name="Comeron J.M."/>
            <person name="Costello J.C."/>
            <person name="Coyne J.A."/>
            <person name="Daub J."/>
            <person name="David R.G."/>
            <person name="Delcher A.L."/>
            <person name="Delehaunty K."/>
            <person name="Do C.B."/>
            <person name="Ebling H."/>
            <person name="Edwards K."/>
            <person name="Eickbush T."/>
            <person name="Evans J.D."/>
            <person name="Filipski A."/>
            <person name="Findeiss S."/>
            <person name="Freyhult E."/>
            <person name="Fulton L."/>
            <person name="Fulton R."/>
            <person name="Garcia A.C."/>
            <person name="Gardiner A."/>
            <person name="Garfield D.A."/>
            <person name="Garvin B.E."/>
            <person name="Gibson G."/>
            <person name="Gilbert D."/>
            <person name="Gnerre S."/>
            <person name="Godfrey J."/>
            <person name="Good R."/>
            <person name="Gotea V."/>
            <person name="Gravely B."/>
            <person name="Greenberg A.J."/>
            <person name="Griffiths-Jones S."/>
            <person name="Gross S."/>
            <person name="Guigo R."/>
            <person name="Gustafson E.A."/>
            <person name="Haerty W."/>
            <person name="Hahn M.W."/>
            <person name="Halligan D.L."/>
            <person name="Halpern A.L."/>
            <person name="Halter G.M."/>
            <person name="Han M.V."/>
            <person name="Heger A."/>
            <person name="Hillier L."/>
            <person name="Hinrichs A.S."/>
            <person name="Holmes I."/>
            <person name="Hoskins R.A."/>
            <person name="Hubisz M.J."/>
            <person name="Hultmark D."/>
            <person name="Huntley M.A."/>
            <person name="Jaffe D.B."/>
            <person name="Jagadeeshan S."/>
            <person name="Jeck W.R."/>
            <person name="Johnson J."/>
            <person name="Jones C.D."/>
            <person name="Jordan W.C."/>
            <person name="Karpen G.H."/>
            <person name="Kataoka E."/>
            <person name="Keightley P.D."/>
            <person name="Kheradpour P."/>
            <person name="Kirkness E.F."/>
            <person name="Koerich L.B."/>
            <person name="Kristiansen K."/>
            <person name="Kudrna D."/>
            <person name="Kulathinal R.J."/>
            <person name="Kumar S."/>
            <person name="Kwok R."/>
            <person name="Lander E."/>
            <person name="Langley C.H."/>
            <person name="Lapoint R."/>
            <person name="Lazzaro B.P."/>
            <person name="Lee S.J."/>
            <person name="Levesque L."/>
            <person name="Li R."/>
            <person name="Lin C.F."/>
            <person name="Lin M.F."/>
            <person name="Lindblad-Toh K."/>
            <person name="Llopart A."/>
            <person name="Long M."/>
            <person name="Low L."/>
            <person name="Lozovsky E."/>
            <person name="Lu J."/>
            <person name="Luo M."/>
            <person name="Machado C.A."/>
            <person name="Makalowski W."/>
            <person name="Marzo M."/>
            <person name="Matsuda M."/>
            <person name="Matzkin L."/>
            <person name="McAllister B."/>
            <person name="McBride C.S."/>
            <person name="McKernan B."/>
            <person name="McKernan K."/>
            <person name="Mendez-Lago M."/>
            <person name="Minx P."/>
            <person name="Mollenhauer M.U."/>
            <person name="Montooth K."/>
            <person name="Mount S.M."/>
            <person name="Mu X."/>
            <person name="Myers E."/>
            <person name="Negre B."/>
            <person name="Newfeld S."/>
            <person name="Nielsen R."/>
            <person name="Noor M.A."/>
            <person name="O'Grady P."/>
            <person name="Pachter L."/>
            <person name="Papaceit M."/>
            <person name="Parisi M.J."/>
            <person name="Parisi M."/>
            <person name="Parts L."/>
            <person name="Pedersen J.S."/>
            <person name="Pesole G."/>
            <person name="Phillippy A.M."/>
            <person name="Ponting C.P."/>
            <person name="Pop M."/>
            <person name="Porcelli D."/>
            <person name="Powell J.R."/>
            <person name="Prohaska S."/>
            <person name="Pruitt K."/>
            <person name="Puig M."/>
            <person name="Quesneville H."/>
            <person name="Ram K.R."/>
            <person name="Rand D."/>
            <person name="Rasmussen M.D."/>
            <person name="Reed L.K."/>
            <person name="Reenan R."/>
            <person name="Reily A."/>
            <person name="Remington K.A."/>
            <person name="Rieger T.T."/>
            <person name="Ritchie M.G."/>
            <person name="Robin C."/>
            <person name="Rogers Y.H."/>
            <person name="Rohde C."/>
            <person name="Rozas J."/>
            <person name="Rubenfield M.J."/>
            <person name="Ruiz A."/>
            <person name="Russo S."/>
            <person name="Salzberg S.L."/>
            <person name="Sanchez-Gracia A."/>
            <person name="Saranga D.J."/>
            <person name="Sato H."/>
            <person name="Schaeffer S.W."/>
            <person name="Schatz M.C."/>
            <person name="Schlenke T."/>
            <person name="Schwartz R."/>
            <person name="Segarra C."/>
            <person name="Singh R.S."/>
            <person name="Sirot L."/>
            <person name="Sirota M."/>
            <person name="Sisneros N.B."/>
            <person name="Smith C.D."/>
            <person name="Smith T.F."/>
            <person name="Spieth J."/>
            <person name="Stage D.E."/>
            <person name="Stark A."/>
            <person name="Stephan W."/>
            <person name="Strausberg R.L."/>
            <person name="Strempel S."/>
            <person name="Sturgill D."/>
            <person name="Sutton G."/>
            <person name="Sutton G.G."/>
            <person name="Tao W."/>
            <person name="Teichmann S."/>
            <person name="Tobari Y.N."/>
            <person name="Tomimura Y."/>
            <person name="Tsolas J.M."/>
            <person name="Valente V.L."/>
            <person name="Venter E."/>
            <person name="Venter J.C."/>
            <person name="Vicario S."/>
            <person name="Vieira F.G."/>
            <person name="Vilella A.J."/>
            <person name="Villasante A."/>
            <person name="Walenz B."/>
            <person name="Wang J."/>
            <person name="Wasserman M."/>
            <person name="Watts T."/>
            <person name="Wilson D."/>
            <person name="Wilson R.K."/>
            <person name="Wing R.A."/>
            <person name="Wolfner M.F."/>
            <person name="Wong A."/>
            <person name="Wong G.K."/>
            <person name="Wu C.I."/>
            <person name="Wu G."/>
            <person name="Yamamoto D."/>
            <person name="Yang H.P."/>
            <person name="Yang S.P."/>
            <person name="Yorke J.A."/>
            <person name="Yoshida K."/>
            <person name="Zdobnov E."/>
            <person name="Zhang P."/>
            <person name="Zhang Y."/>
            <person name="Zimin A.V."/>
            <person name="Baldwin J."/>
            <person name="Abdouelleil A."/>
            <person name="Abdulkadir J."/>
            <person name="Abebe A."/>
            <person name="Abera B."/>
            <person name="Abreu J."/>
            <person name="Acer S.C."/>
            <person name="Aftuck L."/>
            <person name="Alexander A."/>
            <person name="An P."/>
            <person name="Anderson E."/>
            <person name="Anderson S."/>
            <person name="Arachi H."/>
            <person name="Azer M."/>
            <person name="Bachantsang P."/>
            <person name="Barry A."/>
            <person name="Bayul T."/>
            <person name="Berlin A."/>
            <person name="Bessette D."/>
            <person name="Bloom T."/>
            <person name="Blye J."/>
            <person name="Boguslavskiy L."/>
            <person name="Bonnet C."/>
            <person name="Boukhgalter B."/>
            <person name="Bourzgui I."/>
            <person name="Brown A."/>
            <person name="Cahill P."/>
            <person name="Channer S."/>
            <person name="Cheshatsang Y."/>
            <person name="Chuda L."/>
            <person name="Citroen M."/>
            <person name="Collymore A."/>
            <person name="Cooke P."/>
            <person name="Costello M."/>
            <person name="D'Aco K."/>
            <person name="Daza R."/>
            <person name="De Haan G."/>
            <person name="DeGray S."/>
            <person name="DeMaso C."/>
            <person name="Dhargay N."/>
            <person name="Dooley K."/>
            <person name="Dooley E."/>
            <person name="Doricent M."/>
            <person name="Dorje P."/>
            <person name="Dorjee K."/>
            <person name="Dupes A."/>
            <person name="Elong R."/>
            <person name="Falk J."/>
            <person name="Farina A."/>
            <person name="Faro S."/>
            <person name="Ferguson D."/>
            <person name="Fisher S."/>
            <person name="Foley C.D."/>
            <person name="Franke A."/>
            <person name="Friedrich D."/>
            <person name="Gadbois L."/>
            <person name="Gearin G."/>
            <person name="Gearin C.R."/>
            <person name="Giannoukos G."/>
            <person name="Goode T."/>
            <person name="Graham J."/>
            <person name="Grandbois E."/>
            <person name="Grewal S."/>
            <person name="Gyaltsen K."/>
            <person name="Hafez N."/>
            <person name="Hagos B."/>
            <person name="Hall J."/>
            <person name="Henson C."/>
            <person name="Hollinger A."/>
            <person name="Honan T."/>
            <person name="Huard M.D."/>
            <person name="Hughes L."/>
            <person name="Hurhula B."/>
            <person name="Husby M.E."/>
            <person name="Kamat A."/>
            <person name="Kanga B."/>
            <person name="Kashin S."/>
            <person name="Khazanovich D."/>
            <person name="Kisner P."/>
            <person name="Lance K."/>
            <person name="Lara M."/>
            <person name="Lee W."/>
            <person name="Lennon N."/>
            <person name="Letendre F."/>
            <person name="LeVine R."/>
            <person name="Lipovsky A."/>
            <person name="Liu X."/>
            <person name="Liu J."/>
            <person name="Liu S."/>
            <person name="Lokyitsang T."/>
            <person name="Lokyitsang Y."/>
            <person name="Lubonja R."/>
            <person name="Lui A."/>
            <person name="MacDonald P."/>
            <person name="Magnisalis V."/>
            <person name="Maru K."/>
            <person name="Matthews C."/>
            <person name="McCusker W."/>
            <person name="McDonough S."/>
            <person name="Mehta T."/>
            <person name="Meldrim J."/>
            <person name="Meneus L."/>
            <person name="Mihai O."/>
            <person name="Mihalev A."/>
            <person name="Mihova T."/>
            <person name="Mittelman R."/>
            <person name="Mlenga V."/>
            <person name="Montmayeur A."/>
            <person name="Mulrain L."/>
            <person name="Navidi A."/>
            <person name="Naylor J."/>
            <person name="Negash T."/>
            <person name="Nguyen T."/>
            <person name="Nguyen N."/>
            <person name="Nicol R."/>
            <person name="Norbu C."/>
            <person name="Norbu N."/>
            <person name="Novod N."/>
            <person name="O'Neill B."/>
            <person name="Osman S."/>
            <person name="Markiewicz E."/>
            <person name="Oyono O.L."/>
            <person name="Patti C."/>
            <person name="Phunkhang P."/>
            <person name="Pierre F."/>
            <person name="Priest M."/>
            <person name="Raghuraman S."/>
            <person name="Rege F."/>
            <person name="Reyes R."/>
            <person name="Rise C."/>
            <person name="Rogov P."/>
            <person name="Ross K."/>
            <person name="Ryan E."/>
            <person name="Settipalli S."/>
            <person name="Shea T."/>
            <person name="Sherpa N."/>
            <person name="Shi L."/>
            <person name="Shih D."/>
            <person name="Sparrow T."/>
            <person name="Spaulding J."/>
            <person name="Stalker J."/>
            <person name="Stange-Thomann N."/>
            <person name="Stavropoulos S."/>
            <person name="Stone C."/>
            <person name="Strader C."/>
            <person name="Tesfaye S."/>
            <person name="Thomson T."/>
            <person name="Thoulutsang Y."/>
            <person name="Thoulutsang D."/>
            <person name="Topham K."/>
            <person name="Topping I."/>
            <person name="Tsamla T."/>
            <person name="Vassiliev H."/>
            <person name="Vo A."/>
            <person name="Wangchuk T."/>
            <person name="Wangdi T."/>
            <person name="Weiand M."/>
            <person name="Wilkinson J."/>
            <person name="Wilson A."/>
            <person name="Yadav S."/>
            <person name="Young G."/>
            <person name="Yu Q."/>
            <person name="Zembek L."/>
            <person name="Zhong D."/>
            <person name="Zimmer A."/>
            <person name="Zwirko Z."/>
            <person name="Jaffe D.B."/>
            <person name="Alvarez P."/>
            <person name="Brockman W."/>
            <person name="Butler J."/>
            <person name="Chin C."/>
            <person name="Gnerre S."/>
            <person name="Grabherr M."/>
            <person name="Kleber M."/>
            <person name="Mauceli E."/>
            <person name="MacCallum I."/>
        </authorList>
    </citation>
    <scope>NUCLEOTIDE SEQUENCE [LARGE SCALE GENOMIC DNA]</scope>
    <source>
        <strain evidence="4">Tucson 15287-2541.00</strain>
    </source>
</reference>
<dbReference type="EMBL" id="CH916374">
    <property type="protein sequence ID" value="EDV91144.1"/>
    <property type="molecule type" value="Genomic_DNA"/>
</dbReference>
<proteinExistence type="predicted"/>
<dbReference type="OrthoDB" id="6288737at2759"/>
<name>B4JUH4_DROGR</name>
<dbReference type="HOGENOM" id="CLU_416366_0_0_1"/>
<accession>B4JUH4</accession>
<dbReference type="FunCoup" id="B4JUH4">
    <property type="interactions" value="152"/>
</dbReference>
<dbReference type="Proteomes" id="UP000001070">
    <property type="component" value="Unassembled WGS sequence"/>
</dbReference>
<dbReference type="AlphaFoldDB" id="B4JUH4"/>
<protein>
    <submittedName>
        <fullName evidence="3">GH17292</fullName>
    </submittedName>
</protein>
<dbReference type="InterPro" id="IPR019535">
    <property type="entry name" value="ICE2_C"/>
</dbReference>
<feature type="domain" description="Little elongation complex subunit 2 C-terminal" evidence="2">
    <location>
        <begin position="384"/>
        <end position="596"/>
    </location>
</feature>
<evidence type="ECO:0000259" key="2">
    <source>
        <dbReference type="Pfam" id="PF10505"/>
    </source>
</evidence>
<evidence type="ECO:0000256" key="1">
    <source>
        <dbReference type="SAM" id="MobiDB-lite"/>
    </source>
</evidence>